<dbReference type="InterPro" id="IPR020568">
    <property type="entry name" value="Ribosomal_Su5_D2-typ_SF"/>
</dbReference>
<dbReference type="UniPathway" id="UPA00050">
    <property type="reaction ID" value="UER00064"/>
</dbReference>
<comment type="pathway">
    <text evidence="1 12">Amino-acid biosynthesis; L-threonine biosynthesis; L-threonine from L-aspartate: step 4/5.</text>
</comment>
<feature type="domain" description="GHMP kinase C-terminal" evidence="14">
    <location>
        <begin position="212"/>
        <end position="276"/>
    </location>
</feature>
<feature type="domain" description="GHMP kinase N-terminal" evidence="13">
    <location>
        <begin position="63"/>
        <end position="150"/>
    </location>
</feature>
<keyword evidence="5 12" id="KW-0028">Amino-acid biosynthesis</keyword>
<dbReference type="InterPro" id="IPR000870">
    <property type="entry name" value="Homoserine_kinase"/>
</dbReference>
<dbReference type="SUPFAM" id="SSF54211">
    <property type="entry name" value="Ribosomal protein S5 domain 2-like"/>
    <property type="match status" value="1"/>
</dbReference>
<comment type="catalytic activity">
    <reaction evidence="11 12">
        <text>L-homoserine + ATP = O-phospho-L-homoserine + ADP + H(+)</text>
        <dbReference type="Rhea" id="RHEA:13985"/>
        <dbReference type="ChEBI" id="CHEBI:15378"/>
        <dbReference type="ChEBI" id="CHEBI:30616"/>
        <dbReference type="ChEBI" id="CHEBI:57476"/>
        <dbReference type="ChEBI" id="CHEBI:57590"/>
        <dbReference type="ChEBI" id="CHEBI:456216"/>
        <dbReference type="EC" id="2.7.1.39"/>
    </reaction>
</comment>
<dbReference type="PROSITE" id="PS00627">
    <property type="entry name" value="GHMP_KINASES_ATP"/>
    <property type="match status" value="1"/>
</dbReference>
<dbReference type="Pfam" id="PF00288">
    <property type="entry name" value="GHMP_kinases_N"/>
    <property type="match status" value="1"/>
</dbReference>
<dbReference type="Gene3D" id="3.30.70.890">
    <property type="entry name" value="GHMP kinase, C-terminal domain"/>
    <property type="match status" value="1"/>
</dbReference>
<accession>A0A451CWK0</accession>
<evidence type="ECO:0000256" key="5">
    <source>
        <dbReference type="ARBA" id="ARBA00022605"/>
    </source>
</evidence>
<dbReference type="GO" id="GO:0004413">
    <property type="term" value="F:homoserine kinase activity"/>
    <property type="evidence" value="ECO:0007669"/>
    <property type="project" value="UniProtKB-UniRule"/>
</dbReference>
<evidence type="ECO:0000256" key="2">
    <source>
        <dbReference type="ARBA" id="ARBA00007370"/>
    </source>
</evidence>
<proteinExistence type="inferred from homology"/>
<evidence type="ECO:0000259" key="13">
    <source>
        <dbReference type="Pfam" id="PF00288"/>
    </source>
</evidence>
<dbReference type="NCBIfam" id="NF002288">
    <property type="entry name" value="PRK01212.1-4"/>
    <property type="match status" value="1"/>
</dbReference>
<dbReference type="NCBIfam" id="TIGR00191">
    <property type="entry name" value="thrB"/>
    <property type="match status" value="1"/>
</dbReference>
<evidence type="ECO:0000256" key="11">
    <source>
        <dbReference type="ARBA" id="ARBA00049375"/>
    </source>
</evidence>
<evidence type="ECO:0000256" key="3">
    <source>
        <dbReference type="ARBA" id="ARBA00012078"/>
    </source>
</evidence>
<evidence type="ECO:0000256" key="8">
    <source>
        <dbReference type="ARBA" id="ARBA00022741"/>
    </source>
</evidence>
<evidence type="ECO:0000256" key="1">
    <source>
        <dbReference type="ARBA" id="ARBA00005015"/>
    </source>
</evidence>
<dbReference type="SUPFAM" id="SSF55060">
    <property type="entry name" value="GHMP Kinase, C-terminal domain"/>
    <property type="match status" value="1"/>
</dbReference>
<dbReference type="PIRSF" id="PIRSF000676">
    <property type="entry name" value="Homoser_kin"/>
    <property type="match status" value="1"/>
</dbReference>
<feature type="binding site" evidence="12">
    <location>
        <begin position="91"/>
        <end position="101"/>
    </location>
    <ligand>
        <name>ATP</name>
        <dbReference type="ChEBI" id="CHEBI:30616"/>
    </ligand>
</feature>
<gene>
    <name evidence="12 15" type="primary">thrB</name>
    <name evidence="15" type="ORF">BUCISPPS3390_132</name>
</gene>
<evidence type="ECO:0000256" key="12">
    <source>
        <dbReference type="HAMAP-Rule" id="MF_00384"/>
    </source>
</evidence>
<keyword evidence="10 12" id="KW-0067">ATP-binding</keyword>
<dbReference type="InterPro" id="IPR006203">
    <property type="entry name" value="GHMP_knse_ATP-bd_CS"/>
</dbReference>
<comment type="similarity">
    <text evidence="2 12">Belongs to the GHMP kinase family. Homoserine kinase subfamily.</text>
</comment>
<dbReference type="EMBL" id="LR217692">
    <property type="protein sequence ID" value="VFP77704.1"/>
    <property type="molecule type" value="Genomic_DNA"/>
</dbReference>
<dbReference type="Proteomes" id="UP000294466">
    <property type="component" value="Chromosome"/>
</dbReference>
<comment type="subcellular location">
    <subcellularLocation>
        <location evidence="12">Cytoplasm</location>
    </subcellularLocation>
</comment>
<evidence type="ECO:0000256" key="6">
    <source>
        <dbReference type="ARBA" id="ARBA00022679"/>
    </source>
</evidence>
<keyword evidence="9 12" id="KW-0418">Kinase</keyword>
<dbReference type="PANTHER" id="PTHR20861:SF1">
    <property type="entry name" value="HOMOSERINE KINASE"/>
    <property type="match status" value="1"/>
</dbReference>
<name>A0A451CWK0_9GAMM</name>
<organism evidence="15 16">
    <name type="scientific">Buchnera aphidicola</name>
    <name type="common">Cinara cf. splendens/pseudotsugae 3390</name>
    <dbReference type="NCBI Taxonomy" id="2518980"/>
    <lineage>
        <taxon>Bacteria</taxon>
        <taxon>Pseudomonadati</taxon>
        <taxon>Pseudomonadota</taxon>
        <taxon>Gammaproteobacteria</taxon>
        <taxon>Enterobacterales</taxon>
        <taxon>Erwiniaceae</taxon>
        <taxon>Buchnera</taxon>
    </lineage>
</organism>
<evidence type="ECO:0000256" key="10">
    <source>
        <dbReference type="ARBA" id="ARBA00022840"/>
    </source>
</evidence>
<sequence length="312" mass="34770">MIKIYAPASIGNVGVGFDILGAAITPIDGTLLGDCISIQSSDTFQLKCHGSFSDNLPTDIKKNITWKAWRWFNNYTNKKIPISIKLEKNMPIGSGLGSSASSIVASVLAFNQFYKTQLTKTELIKLMGSLEGDISGGIHYDNVAPCYLGGLQLITGDKNYVTQKLPIFKNWLWIIAWPGITLSTSVARNILPLHYKKDICIQNSRNLSTFIHALHTKQSELAIRFMKDTLAEPYRIPLIPKFLHIKRSIMKLGALTCNISGSGPTLFSICLNISIANKVKKWLEKNFLTNNKGFVYICKIDQLGARKMRLQQ</sequence>
<dbReference type="EC" id="2.7.1.39" evidence="3 12"/>
<dbReference type="InterPro" id="IPR036554">
    <property type="entry name" value="GHMP_kinase_C_sf"/>
</dbReference>
<dbReference type="Pfam" id="PF08544">
    <property type="entry name" value="GHMP_kinases_C"/>
    <property type="match status" value="1"/>
</dbReference>
<dbReference type="Gene3D" id="3.30.230.10">
    <property type="match status" value="1"/>
</dbReference>
<protein>
    <recommendedName>
        <fullName evidence="4 12">Homoserine kinase</fullName>
        <shortName evidence="12">HK</shortName>
        <shortName evidence="12">HSK</shortName>
        <ecNumber evidence="3 12">2.7.1.39</ecNumber>
    </recommendedName>
</protein>
<keyword evidence="12" id="KW-0963">Cytoplasm</keyword>
<dbReference type="PRINTS" id="PR00958">
    <property type="entry name" value="HOMSERKINASE"/>
</dbReference>
<evidence type="ECO:0000313" key="15">
    <source>
        <dbReference type="EMBL" id="VFP77704.1"/>
    </source>
</evidence>
<dbReference type="HAMAP" id="MF_00384">
    <property type="entry name" value="Homoser_kinase"/>
    <property type="match status" value="1"/>
</dbReference>
<dbReference type="GO" id="GO:0005524">
    <property type="term" value="F:ATP binding"/>
    <property type="evidence" value="ECO:0007669"/>
    <property type="project" value="UniProtKB-UniRule"/>
</dbReference>
<evidence type="ECO:0000256" key="9">
    <source>
        <dbReference type="ARBA" id="ARBA00022777"/>
    </source>
</evidence>
<dbReference type="InterPro" id="IPR014721">
    <property type="entry name" value="Ribsml_uS5_D2-typ_fold_subgr"/>
</dbReference>
<evidence type="ECO:0000313" key="16">
    <source>
        <dbReference type="Proteomes" id="UP000294466"/>
    </source>
</evidence>
<dbReference type="AlphaFoldDB" id="A0A451CWK0"/>
<evidence type="ECO:0000256" key="4">
    <source>
        <dbReference type="ARBA" id="ARBA00017858"/>
    </source>
</evidence>
<dbReference type="OrthoDB" id="9769912at2"/>
<keyword evidence="7 12" id="KW-0791">Threonine biosynthesis</keyword>
<keyword evidence="8 12" id="KW-0547">Nucleotide-binding</keyword>
<dbReference type="InterPro" id="IPR006204">
    <property type="entry name" value="GHMP_kinase_N_dom"/>
</dbReference>
<evidence type="ECO:0000256" key="7">
    <source>
        <dbReference type="ARBA" id="ARBA00022697"/>
    </source>
</evidence>
<reference evidence="15 16" key="1">
    <citation type="submission" date="2019-02" db="EMBL/GenBank/DDBJ databases">
        <authorList>
            <person name="Manzano-Marin A."/>
            <person name="Manzano-Marin A."/>
        </authorList>
    </citation>
    <scope>NUCLEOTIDE SEQUENCE [LARGE SCALE GENOMIC DNA]</scope>
    <source>
        <strain evidence="15 16">BuCisplendens/pseudotsugae</strain>
    </source>
</reference>
<dbReference type="InterPro" id="IPR013750">
    <property type="entry name" value="GHMP_kinase_C_dom"/>
</dbReference>
<comment type="function">
    <text evidence="12">Catalyzes the ATP-dependent phosphorylation of L-homoserine to L-homoserine phosphate.</text>
</comment>
<dbReference type="GO" id="GO:0009088">
    <property type="term" value="P:threonine biosynthetic process"/>
    <property type="evidence" value="ECO:0007669"/>
    <property type="project" value="UniProtKB-UniRule"/>
</dbReference>
<dbReference type="RefSeq" id="WP_154060745.1">
    <property type="nucleotide sequence ID" value="NZ_LR217692.1"/>
</dbReference>
<dbReference type="PANTHER" id="PTHR20861">
    <property type="entry name" value="HOMOSERINE/4-DIPHOSPHOCYTIDYL-2-C-METHYL-D-ERYTHRITOL KINASE"/>
    <property type="match status" value="1"/>
</dbReference>
<keyword evidence="6 12" id="KW-0808">Transferase</keyword>
<dbReference type="GO" id="GO:0005737">
    <property type="term" value="C:cytoplasm"/>
    <property type="evidence" value="ECO:0007669"/>
    <property type="project" value="UniProtKB-SubCell"/>
</dbReference>
<evidence type="ECO:0000259" key="14">
    <source>
        <dbReference type="Pfam" id="PF08544"/>
    </source>
</evidence>